<dbReference type="Proteomes" id="UP000178344">
    <property type="component" value="Unassembled WGS sequence"/>
</dbReference>
<comment type="caution">
    <text evidence="7">The sequence shown here is derived from an EMBL/GenBank/DDBJ whole genome shotgun (WGS) entry which is preliminary data.</text>
</comment>
<dbReference type="PRINTS" id="PR00395">
    <property type="entry name" value="RIBOSOMALS2"/>
</dbReference>
<dbReference type="Pfam" id="PF00318">
    <property type="entry name" value="Ribosomal_S2"/>
    <property type="match status" value="1"/>
</dbReference>
<dbReference type="InterPro" id="IPR023591">
    <property type="entry name" value="Ribosomal_uS2_flav_dom_sf"/>
</dbReference>
<dbReference type="PROSITE" id="PS00962">
    <property type="entry name" value="RIBOSOMAL_S2_1"/>
    <property type="match status" value="1"/>
</dbReference>
<dbReference type="InterPro" id="IPR001865">
    <property type="entry name" value="Ribosomal_uS2"/>
</dbReference>
<comment type="similarity">
    <text evidence="1 5">Belongs to the universal ribosomal protein uS2 family.</text>
</comment>
<dbReference type="EMBL" id="MFKQ01000008">
    <property type="protein sequence ID" value="OGG47533.1"/>
    <property type="molecule type" value="Genomic_DNA"/>
</dbReference>
<dbReference type="Gene3D" id="3.40.50.10490">
    <property type="entry name" value="Glucose-6-phosphate isomerase like protein, domain 1"/>
    <property type="match status" value="1"/>
</dbReference>
<evidence type="ECO:0000256" key="5">
    <source>
        <dbReference type="HAMAP-Rule" id="MF_00291"/>
    </source>
</evidence>
<gene>
    <name evidence="5" type="primary">rpsB</name>
    <name evidence="7" type="ORF">A2671_02105</name>
</gene>
<keyword evidence="2 5" id="KW-0689">Ribosomal protein</keyword>
<dbReference type="PANTHER" id="PTHR12534">
    <property type="entry name" value="30S RIBOSOMAL PROTEIN S2 PROKARYOTIC AND ORGANELLAR"/>
    <property type="match status" value="1"/>
</dbReference>
<dbReference type="NCBIfam" id="TIGR01011">
    <property type="entry name" value="rpsB_bact"/>
    <property type="match status" value="1"/>
</dbReference>
<keyword evidence="3 5" id="KW-0687">Ribonucleoprotein</keyword>
<proteinExistence type="inferred from homology"/>
<evidence type="ECO:0000313" key="8">
    <source>
        <dbReference type="Proteomes" id="UP000178344"/>
    </source>
</evidence>
<dbReference type="GO" id="GO:0003735">
    <property type="term" value="F:structural constituent of ribosome"/>
    <property type="evidence" value="ECO:0007669"/>
    <property type="project" value="InterPro"/>
</dbReference>
<dbReference type="GO" id="GO:0006412">
    <property type="term" value="P:translation"/>
    <property type="evidence" value="ECO:0007669"/>
    <property type="project" value="UniProtKB-UniRule"/>
</dbReference>
<dbReference type="PANTHER" id="PTHR12534:SF0">
    <property type="entry name" value="SMALL RIBOSOMAL SUBUNIT PROTEIN US2M"/>
    <property type="match status" value="1"/>
</dbReference>
<evidence type="ECO:0000256" key="3">
    <source>
        <dbReference type="ARBA" id="ARBA00023274"/>
    </source>
</evidence>
<name>A0A1F6CEF1_9BACT</name>
<feature type="compositionally biased region" description="Low complexity" evidence="6">
    <location>
        <begin position="232"/>
        <end position="247"/>
    </location>
</feature>
<reference evidence="7 8" key="1">
    <citation type="journal article" date="2016" name="Nat. Commun.">
        <title>Thousands of microbial genomes shed light on interconnected biogeochemical processes in an aquifer system.</title>
        <authorList>
            <person name="Anantharaman K."/>
            <person name="Brown C.T."/>
            <person name="Hug L.A."/>
            <person name="Sharon I."/>
            <person name="Castelle C.J."/>
            <person name="Probst A.J."/>
            <person name="Thomas B.C."/>
            <person name="Singh A."/>
            <person name="Wilkins M.J."/>
            <person name="Karaoz U."/>
            <person name="Brodie E.L."/>
            <person name="Williams K.H."/>
            <person name="Hubbard S.S."/>
            <person name="Banfield J.F."/>
        </authorList>
    </citation>
    <scope>NUCLEOTIDE SEQUENCE [LARGE SCALE GENOMIC DNA]</scope>
</reference>
<feature type="compositionally biased region" description="Basic and acidic residues" evidence="6">
    <location>
        <begin position="248"/>
        <end position="264"/>
    </location>
</feature>
<accession>A0A1F6CEF1</accession>
<dbReference type="HAMAP" id="MF_00291_B">
    <property type="entry name" value="Ribosomal_uS2_B"/>
    <property type="match status" value="1"/>
</dbReference>
<feature type="region of interest" description="Disordered" evidence="6">
    <location>
        <begin position="232"/>
        <end position="264"/>
    </location>
</feature>
<dbReference type="SUPFAM" id="SSF52313">
    <property type="entry name" value="Ribosomal protein S2"/>
    <property type="match status" value="1"/>
</dbReference>
<protein>
    <recommendedName>
        <fullName evidence="4 5">Small ribosomal subunit protein uS2</fullName>
    </recommendedName>
</protein>
<dbReference type="AlphaFoldDB" id="A0A1F6CEF1"/>
<evidence type="ECO:0000256" key="4">
    <source>
        <dbReference type="ARBA" id="ARBA00035256"/>
    </source>
</evidence>
<dbReference type="InterPro" id="IPR005706">
    <property type="entry name" value="Ribosomal_uS2_bac/mit/plastid"/>
</dbReference>
<evidence type="ECO:0000256" key="1">
    <source>
        <dbReference type="ARBA" id="ARBA00006242"/>
    </source>
</evidence>
<evidence type="ECO:0000313" key="7">
    <source>
        <dbReference type="EMBL" id="OGG47533.1"/>
    </source>
</evidence>
<evidence type="ECO:0000256" key="2">
    <source>
        <dbReference type="ARBA" id="ARBA00022980"/>
    </source>
</evidence>
<dbReference type="CDD" id="cd01425">
    <property type="entry name" value="RPS2"/>
    <property type="match status" value="1"/>
</dbReference>
<organism evidence="7 8">
    <name type="scientific">Candidatus Kaiserbacteria bacterium RIFCSPHIGHO2_01_FULL_49_13</name>
    <dbReference type="NCBI Taxonomy" id="1798477"/>
    <lineage>
        <taxon>Bacteria</taxon>
        <taxon>Candidatus Kaiseribacteriota</taxon>
    </lineage>
</organism>
<sequence length="264" mass="29089">MQYPTLEELLTAGVHFGHLSSRWNPKMSRYIFATRKRIHVINLEKTLEKLKVALDFCRETAKNGGTILLVGTKRQAKDSVKTAALSCGMPYVTIRWLGGTFTNYKTIQKTIKKLERLQKLVASPDFETKYIKKERLLIEREIAKLSNLFAGIKDLKKLPEAIFAVDINHDKIAVTEAKKMSIKVIGLVDTNSDPSEIDYPIPSNDDSIKAITLMCDAVASAVNEGKSEIPLTAAPAVPAAAPTAASATKEEKPSDAKAMESKSQ</sequence>
<dbReference type="Gene3D" id="1.10.287.610">
    <property type="entry name" value="Helix hairpin bin"/>
    <property type="match status" value="1"/>
</dbReference>
<dbReference type="GO" id="GO:0022627">
    <property type="term" value="C:cytosolic small ribosomal subunit"/>
    <property type="evidence" value="ECO:0007669"/>
    <property type="project" value="TreeGrafter"/>
</dbReference>
<dbReference type="InterPro" id="IPR018130">
    <property type="entry name" value="Ribosomal_uS2_CS"/>
</dbReference>
<evidence type="ECO:0000256" key="6">
    <source>
        <dbReference type="SAM" id="MobiDB-lite"/>
    </source>
</evidence>